<evidence type="ECO:0000313" key="1">
    <source>
        <dbReference type="EMBL" id="KAJ7530881.1"/>
    </source>
</evidence>
<comment type="caution">
    <text evidence="1">The sequence shown here is derived from an EMBL/GenBank/DDBJ whole genome shotgun (WGS) entry which is preliminary data.</text>
</comment>
<evidence type="ECO:0000313" key="2">
    <source>
        <dbReference type="Proteomes" id="UP001162992"/>
    </source>
</evidence>
<organism evidence="1 2">
    <name type="scientific">Diphasiastrum complanatum</name>
    <name type="common">Issler's clubmoss</name>
    <name type="synonym">Lycopodium complanatum</name>
    <dbReference type="NCBI Taxonomy" id="34168"/>
    <lineage>
        <taxon>Eukaryota</taxon>
        <taxon>Viridiplantae</taxon>
        <taxon>Streptophyta</taxon>
        <taxon>Embryophyta</taxon>
        <taxon>Tracheophyta</taxon>
        <taxon>Lycopodiopsida</taxon>
        <taxon>Lycopodiales</taxon>
        <taxon>Lycopodiaceae</taxon>
        <taxon>Lycopodioideae</taxon>
        <taxon>Diphasiastrum</taxon>
    </lineage>
</organism>
<dbReference type="Proteomes" id="UP001162992">
    <property type="component" value="Chromosome 14"/>
</dbReference>
<reference evidence="2" key="1">
    <citation type="journal article" date="2024" name="Proc. Natl. Acad. Sci. U.S.A.">
        <title>Extraordinary preservation of gene collinearity over three hundred million years revealed in homosporous lycophytes.</title>
        <authorList>
            <person name="Li C."/>
            <person name="Wickell D."/>
            <person name="Kuo L.Y."/>
            <person name="Chen X."/>
            <person name="Nie B."/>
            <person name="Liao X."/>
            <person name="Peng D."/>
            <person name="Ji J."/>
            <person name="Jenkins J."/>
            <person name="Williams M."/>
            <person name="Shu S."/>
            <person name="Plott C."/>
            <person name="Barry K."/>
            <person name="Rajasekar S."/>
            <person name="Grimwood J."/>
            <person name="Han X."/>
            <person name="Sun S."/>
            <person name="Hou Z."/>
            <person name="He W."/>
            <person name="Dai G."/>
            <person name="Sun C."/>
            <person name="Schmutz J."/>
            <person name="Leebens-Mack J.H."/>
            <person name="Li F.W."/>
            <person name="Wang L."/>
        </authorList>
    </citation>
    <scope>NUCLEOTIDE SEQUENCE [LARGE SCALE GENOMIC DNA]</scope>
    <source>
        <strain evidence="2">cv. PW_Plant_1</strain>
    </source>
</reference>
<name>A0ACC2BMB3_DIPCM</name>
<gene>
    <name evidence="1" type="ORF">O6H91_14G023300</name>
</gene>
<proteinExistence type="predicted"/>
<protein>
    <submittedName>
        <fullName evidence="1">Uncharacterized protein</fullName>
    </submittedName>
</protein>
<sequence length="540" mass="61760">MGEHQHEEEVDRSSLSGFTAADREILVALVKAAQIGKIKGSKGEWKDFLEAIDKKRGASISDPARRSLHVLSSFIETFTSSKDIQMVRRRRLWQATKKNNEHLEVTDPWGKTPEQELVRSTFEHPRFKILYNFPSYDEGWVQTKRGRSTDASNPERLLSLDCEMVLCEGEVHEVVQICVVDRKLETLMNLLVKPSTAVVDYLTHITGLSAEDLENITCSQLEAQNQVRKLLKPGTILIGHSLYHDLKALKIHHDRVIDTSLIFKHHKRPEGYSPSLSNLCKAVLGFDFRQEGKPHNCLDDAIIPMQLVLHEIEHGPSDPLRIIMPKTSEEKNSQLFIHKVPSFISTFDLRQIFPIEYQCEIEPINRRNSKMGTTFAMFKSREEADSAFDLVDGKLGEDSWGRMQKLVIFSVASRLGKVENVEVCVRKMQDRSESSNEELEDGEIQVTNIINSNACLNMCASVLNGEMPSKRRFPNGEAEDTRKIKRTPDVYDDQHNLEHRHDAPRCEHIEEIENLKRQLKARDVEVQALQKLVASLQRLQ</sequence>
<accession>A0ACC2BMB3</accession>
<keyword evidence="2" id="KW-1185">Reference proteome</keyword>
<dbReference type="EMBL" id="CM055105">
    <property type="protein sequence ID" value="KAJ7530881.1"/>
    <property type="molecule type" value="Genomic_DNA"/>
</dbReference>